<feature type="non-terminal residue" evidence="1">
    <location>
        <position position="54"/>
    </location>
</feature>
<dbReference type="Proteomes" id="UP000789396">
    <property type="component" value="Unassembled WGS sequence"/>
</dbReference>
<proteinExistence type="predicted"/>
<comment type="caution">
    <text evidence="1">The sequence shown here is derived from an EMBL/GenBank/DDBJ whole genome shotgun (WGS) entry which is preliminary data.</text>
</comment>
<keyword evidence="2" id="KW-1185">Reference proteome</keyword>
<sequence>QGKTSMVYEAVRDEDGNLTATRKDIANLSLRINSFEETASMEALIIGMEERGYT</sequence>
<evidence type="ECO:0000313" key="1">
    <source>
        <dbReference type="EMBL" id="CAG8818526.1"/>
    </source>
</evidence>
<dbReference type="AlphaFoldDB" id="A0A9N9PI16"/>
<gene>
    <name evidence="1" type="ORF">RFULGI_LOCUS19423</name>
</gene>
<accession>A0A9N9PI16</accession>
<dbReference type="OrthoDB" id="10341265at2759"/>
<evidence type="ECO:0000313" key="2">
    <source>
        <dbReference type="Proteomes" id="UP000789396"/>
    </source>
</evidence>
<dbReference type="EMBL" id="CAJVPZ010096001">
    <property type="protein sequence ID" value="CAG8818526.1"/>
    <property type="molecule type" value="Genomic_DNA"/>
</dbReference>
<name>A0A9N9PI16_9GLOM</name>
<reference evidence="1" key="1">
    <citation type="submission" date="2021-06" db="EMBL/GenBank/DDBJ databases">
        <authorList>
            <person name="Kallberg Y."/>
            <person name="Tangrot J."/>
            <person name="Rosling A."/>
        </authorList>
    </citation>
    <scope>NUCLEOTIDE SEQUENCE</scope>
    <source>
        <strain evidence="1">IN212</strain>
    </source>
</reference>
<feature type="non-terminal residue" evidence="1">
    <location>
        <position position="1"/>
    </location>
</feature>
<organism evidence="1 2">
    <name type="scientific">Racocetra fulgida</name>
    <dbReference type="NCBI Taxonomy" id="60492"/>
    <lineage>
        <taxon>Eukaryota</taxon>
        <taxon>Fungi</taxon>
        <taxon>Fungi incertae sedis</taxon>
        <taxon>Mucoromycota</taxon>
        <taxon>Glomeromycotina</taxon>
        <taxon>Glomeromycetes</taxon>
        <taxon>Diversisporales</taxon>
        <taxon>Gigasporaceae</taxon>
        <taxon>Racocetra</taxon>
    </lineage>
</organism>
<protein>
    <submittedName>
        <fullName evidence="1">17055_t:CDS:1</fullName>
    </submittedName>
</protein>